<gene>
    <name evidence="1" type="ORF">ADINL_2953</name>
</gene>
<evidence type="ECO:0000313" key="2">
    <source>
        <dbReference type="Proteomes" id="UP000027318"/>
    </source>
</evidence>
<reference evidence="1 2" key="1">
    <citation type="journal article" date="2005" name="Int. J. Syst. Evol. Microbiol.">
        <title>Nitrincola lacisaponensis gen. nov., sp. nov., a novel alkaliphilic bacterium isolated from an alkaline, saline lake.</title>
        <authorList>
            <person name="Dimitriu P.A."/>
            <person name="Shukla S.K."/>
            <person name="Conradt J."/>
            <person name="Marquez M.C."/>
            <person name="Ventosa A."/>
            <person name="Maglia A."/>
            <person name="Peyton B.M."/>
            <person name="Pinkart H.C."/>
            <person name="Mormile M.R."/>
        </authorList>
    </citation>
    <scope>NUCLEOTIDE SEQUENCE [LARGE SCALE GENOMIC DNA]</scope>
    <source>
        <strain evidence="1 2">4CA</strain>
    </source>
</reference>
<protein>
    <recommendedName>
        <fullName evidence="3">Capsular polysaccharide synthesis enzyme CpsB</fullName>
    </recommendedName>
</protein>
<dbReference type="PATRIC" id="fig|267850.7.peg.2904"/>
<dbReference type="Proteomes" id="UP000027318">
    <property type="component" value="Unassembled WGS sequence"/>
</dbReference>
<dbReference type="AlphaFoldDB" id="A0A063XWC8"/>
<proteinExistence type="predicted"/>
<organism evidence="1 2">
    <name type="scientific">Nitrincola lacisaponensis</name>
    <dbReference type="NCBI Taxonomy" id="267850"/>
    <lineage>
        <taxon>Bacteria</taxon>
        <taxon>Pseudomonadati</taxon>
        <taxon>Pseudomonadota</taxon>
        <taxon>Gammaproteobacteria</taxon>
        <taxon>Oceanospirillales</taxon>
        <taxon>Oceanospirillaceae</taxon>
        <taxon>Nitrincola</taxon>
    </lineage>
</organism>
<dbReference type="InterPro" id="IPR010727">
    <property type="entry name" value="DUF1302"/>
</dbReference>
<sequence length="384" mass="44453">MAAGGRIHRDPLLGRDMTLGEGRARVEMSDYLGDLRWSLKTDLYADGVEDKQRLDLREALIDFQVGQNMDVRLGQQVLTWGTGDMLFLNDLFAKDWQSYFSGRDDEYLKAPATSAKVSYFTESVNLDLVWTPEFQPDRYIRGDRFSYFSAMSGTQMAAPEGRIRPQSRDRWGRESQWAARLYGTHEATEWALYAYRGYWTQPLGMTTTGDAFFPRLDVYGASLRTPFKGGIANAELAWYEGSDSAGDHPGLPNDQLRFLLGYDRELRPNFNAAVQYYLEWTQDYSGLKSTWPVADGRYRPDEYRHLLTLRLTQRLRQDNLTLSLFSYWSPSDRDYYLRPSVNYRVDDHWTLTLGGNLFGGKKSHTFFGQFEDASNLYARLRYSY</sequence>
<evidence type="ECO:0008006" key="3">
    <source>
        <dbReference type="Google" id="ProtNLM"/>
    </source>
</evidence>
<dbReference type="SUPFAM" id="SSF56935">
    <property type="entry name" value="Porins"/>
    <property type="match status" value="1"/>
</dbReference>
<dbReference type="STRING" id="267850.ADINL_2953"/>
<comment type="caution">
    <text evidence="1">The sequence shown here is derived from an EMBL/GenBank/DDBJ whole genome shotgun (WGS) entry which is preliminary data.</text>
</comment>
<evidence type="ECO:0000313" key="1">
    <source>
        <dbReference type="EMBL" id="KDE38498.1"/>
    </source>
</evidence>
<dbReference type="Pfam" id="PF06980">
    <property type="entry name" value="DUF1302"/>
    <property type="match status" value="1"/>
</dbReference>
<accession>A0A063XWC8</accession>
<name>A0A063XWC8_9GAMM</name>
<keyword evidence="2" id="KW-1185">Reference proteome</keyword>
<dbReference type="EMBL" id="JMSZ01000042">
    <property type="protein sequence ID" value="KDE38498.1"/>
    <property type="molecule type" value="Genomic_DNA"/>
</dbReference>